<feature type="transmembrane region" description="Helical" evidence="1">
    <location>
        <begin position="7"/>
        <end position="27"/>
    </location>
</feature>
<keyword evidence="1" id="KW-0812">Transmembrane</keyword>
<dbReference type="AlphaFoldDB" id="A0A7W9W901"/>
<gene>
    <name evidence="2" type="ORF">HNQ39_005941</name>
</gene>
<keyword evidence="1" id="KW-0472">Membrane</keyword>
<dbReference type="RefSeq" id="WP_184204177.1">
    <property type="nucleotide sequence ID" value="NZ_JACHGW010000014.1"/>
</dbReference>
<sequence>MRISLKMGIGFVLFPVLCVFLLSALGFRSQTTWTGAAISLVPILFGALAWTHQSRLRRDFLTLTRQRNALLASLALLLSIPLTRWPLWLIIYSTSNQLDLLASDTLRQRRKEFDETMKGMEGSICGNLINYLDYYAGSPNRWLGFIYVCKVNAVKSHDEEIMVYYMLPSKIRIVRTIQPDRRYWTIEE</sequence>
<accession>A0A7W9W901</accession>
<keyword evidence="3" id="KW-1185">Reference proteome</keyword>
<proteinExistence type="predicted"/>
<comment type="caution">
    <text evidence="2">The sequence shown here is derived from an EMBL/GenBank/DDBJ whole genome shotgun (WGS) entry which is preliminary data.</text>
</comment>
<dbReference type="EMBL" id="JACHGW010000014">
    <property type="protein sequence ID" value="MBB6054094.1"/>
    <property type="molecule type" value="Genomic_DNA"/>
</dbReference>
<reference evidence="2 3" key="1">
    <citation type="submission" date="2020-08" db="EMBL/GenBank/DDBJ databases">
        <title>Genomic Encyclopedia of Type Strains, Phase IV (KMG-IV): sequencing the most valuable type-strain genomes for metagenomic binning, comparative biology and taxonomic classification.</title>
        <authorList>
            <person name="Goeker M."/>
        </authorList>
    </citation>
    <scope>NUCLEOTIDE SEQUENCE [LARGE SCALE GENOMIC DNA]</scope>
    <source>
        <strain evidence="2 3">DSM 23562</strain>
    </source>
</reference>
<protein>
    <submittedName>
        <fullName evidence="2">Uncharacterized protein</fullName>
    </submittedName>
</protein>
<evidence type="ECO:0000256" key="1">
    <source>
        <dbReference type="SAM" id="Phobius"/>
    </source>
</evidence>
<feature type="transmembrane region" description="Helical" evidence="1">
    <location>
        <begin position="70"/>
        <end position="91"/>
    </location>
</feature>
<feature type="transmembrane region" description="Helical" evidence="1">
    <location>
        <begin position="33"/>
        <end position="50"/>
    </location>
</feature>
<dbReference type="Proteomes" id="UP000520814">
    <property type="component" value="Unassembled WGS sequence"/>
</dbReference>
<name>A0A7W9W901_ARMRO</name>
<evidence type="ECO:0000313" key="3">
    <source>
        <dbReference type="Proteomes" id="UP000520814"/>
    </source>
</evidence>
<organism evidence="2 3">
    <name type="scientific">Armatimonas rosea</name>
    <dbReference type="NCBI Taxonomy" id="685828"/>
    <lineage>
        <taxon>Bacteria</taxon>
        <taxon>Bacillati</taxon>
        <taxon>Armatimonadota</taxon>
        <taxon>Armatimonadia</taxon>
        <taxon>Armatimonadales</taxon>
        <taxon>Armatimonadaceae</taxon>
        <taxon>Armatimonas</taxon>
    </lineage>
</organism>
<evidence type="ECO:0000313" key="2">
    <source>
        <dbReference type="EMBL" id="MBB6054094.1"/>
    </source>
</evidence>
<keyword evidence="1" id="KW-1133">Transmembrane helix</keyword>